<evidence type="ECO:0000256" key="1">
    <source>
        <dbReference type="ARBA" id="ARBA00037964"/>
    </source>
</evidence>
<organism evidence="4">
    <name type="scientific">Chromera velia CCMP2878</name>
    <dbReference type="NCBI Taxonomy" id="1169474"/>
    <lineage>
        <taxon>Eukaryota</taxon>
        <taxon>Sar</taxon>
        <taxon>Alveolata</taxon>
        <taxon>Colpodellida</taxon>
        <taxon>Chromeraceae</taxon>
        <taxon>Chromera</taxon>
    </lineage>
</organism>
<feature type="compositionally biased region" description="Basic and acidic residues" evidence="2">
    <location>
        <begin position="362"/>
        <end position="378"/>
    </location>
</feature>
<feature type="signal peptide" evidence="3">
    <location>
        <begin position="1"/>
        <end position="20"/>
    </location>
</feature>
<dbReference type="EMBL" id="CDMZ01000575">
    <property type="protein sequence ID" value="CEM17223.1"/>
    <property type="molecule type" value="Genomic_DNA"/>
</dbReference>
<feature type="region of interest" description="Disordered" evidence="2">
    <location>
        <begin position="427"/>
        <end position="447"/>
    </location>
</feature>
<accession>A0A0G4FRI2</accession>
<feature type="compositionally biased region" description="Basic and acidic residues" evidence="2">
    <location>
        <begin position="514"/>
        <end position="540"/>
    </location>
</feature>
<protein>
    <recommendedName>
        <fullName evidence="5">Nucleotide-diphospho-sugar transferase domain-containing protein</fullName>
    </recommendedName>
</protein>
<feature type="region of interest" description="Disordered" evidence="2">
    <location>
        <begin position="362"/>
        <end position="400"/>
    </location>
</feature>
<feature type="compositionally biased region" description="Basic and acidic residues" evidence="2">
    <location>
        <begin position="551"/>
        <end position="592"/>
    </location>
</feature>
<gene>
    <name evidence="4" type="ORF">Cvel_18399</name>
</gene>
<feature type="region of interest" description="Disordered" evidence="2">
    <location>
        <begin position="514"/>
        <end position="619"/>
    </location>
</feature>
<dbReference type="PhylomeDB" id="A0A0G4FRI2"/>
<dbReference type="InterPro" id="IPR029044">
    <property type="entry name" value="Nucleotide-diphossugar_trans"/>
</dbReference>
<dbReference type="PANTHER" id="PTHR43083">
    <property type="entry name" value="MANNAN POLYMERASE II"/>
    <property type="match status" value="1"/>
</dbReference>
<feature type="region of interest" description="Disordered" evidence="2">
    <location>
        <begin position="274"/>
        <end position="300"/>
    </location>
</feature>
<dbReference type="Gene3D" id="3.90.550.10">
    <property type="entry name" value="Spore Coat Polysaccharide Biosynthesis Protein SpsA, Chain A"/>
    <property type="match status" value="2"/>
</dbReference>
<evidence type="ECO:0000313" key="4">
    <source>
        <dbReference type="EMBL" id="CEM17223.1"/>
    </source>
</evidence>
<evidence type="ECO:0008006" key="5">
    <source>
        <dbReference type="Google" id="ProtNLM"/>
    </source>
</evidence>
<feature type="compositionally biased region" description="Basic and acidic residues" evidence="2">
    <location>
        <begin position="600"/>
        <end position="619"/>
    </location>
</feature>
<name>A0A0G4FRI2_9ALVE</name>
<feature type="region of interest" description="Disordered" evidence="2">
    <location>
        <begin position="90"/>
        <end position="123"/>
    </location>
</feature>
<feature type="compositionally biased region" description="Polar residues" evidence="2">
    <location>
        <begin position="427"/>
        <end position="443"/>
    </location>
</feature>
<keyword evidence="3" id="KW-0732">Signal</keyword>
<dbReference type="PANTHER" id="PTHR43083:SF6">
    <property type="entry name" value="MANNAN POLYMERASE COMPLEXES SUBUNIT MNN9"/>
    <property type="match status" value="1"/>
</dbReference>
<reference evidence="4" key="1">
    <citation type="submission" date="2014-11" db="EMBL/GenBank/DDBJ databases">
        <authorList>
            <person name="Otto D Thomas"/>
            <person name="Naeem Raeece"/>
        </authorList>
    </citation>
    <scope>NUCLEOTIDE SEQUENCE</scope>
</reference>
<dbReference type="Pfam" id="PF03452">
    <property type="entry name" value="Anp1"/>
    <property type="match status" value="1"/>
</dbReference>
<feature type="chain" id="PRO_5005188963" description="Nucleotide-diphospho-sugar transferase domain-containing protein" evidence="3">
    <location>
        <begin position="21"/>
        <end position="619"/>
    </location>
</feature>
<dbReference type="AlphaFoldDB" id="A0A0G4FRI2"/>
<proteinExistence type="inferred from homology"/>
<dbReference type="VEuPathDB" id="CryptoDB:Cvel_18399"/>
<comment type="similarity">
    <text evidence="1">Belongs to the ANP1/MMN9/VAN1 family.</text>
</comment>
<feature type="region of interest" description="Disordered" evidence="2">
    <location>
        <begin position="42"/>
        <end position="72"/>
    </location>
</feature>
<feature type="compositionally biased region" description="Basic and acidic residues" evidence="2">
    <location>
        <begin position="95"/>
        <end position="107"/>
    </location>
</feature>
<evidence type="ECO:0000256" key="2">
    <source>
        <dbReference type="SAM" id="MobiDB-lite"/>
    </source>
</evidence>
<sequence>MKIVSFAFALWCAFLRPLRAKTRPSTVSVAVLDSGDIVIDNDGTVSSTGRRRKKSEKHSFKDFSSTDSGRRQEGARCPLEIFRSFSRVKMTAADRGQEKERGPRGEAGEIAEAPHSSASSSSEDRYLSTSTVLFLTLLKDESNFGKHRKLEDFFELIASQNHPPDRISVGILVSEPGAFQAMRRRFCSLIRLHGFASGTLIHRDGRVNGLSRLNRTDRELQTARRQLLASLRNFLLSSALDKEDFVFWLDGDIVRLDDNALSFLLRAATQTNNETNTSTGQLKSHHGEASQEDERKRPRVQSAASILMLNTAMEGDLGANSYDMNAWYGRRKAPPSFFENAAARLHSFFKAPFSISLSSSVRRKESNAKGTIERKKESLLAPRQSPEEAHGQSESTFEEERWTPGCDECWTLSDLAPACVSTGADLTSTERGSCGQQTTSSEQIGRDHDGFDGIETEGFCFVARFLGHECWGAFRVHAWHFRDRPLGQGPEAWHRGGVAKTCPVGEGDLKRVWGLDKNGEGERGVGGEDKRTKKGREYKSEIGGNSGNTKGQEHLARGGTEKGQEEASQEKGQEEASQPEKAKEKEKARLQEELEFGSGDWRESNRLDLDSSWEAKIKF</sequence>
<feature type="compositionally biased region" description="Basic and acidic residues" evidence="2">
    <location>
        <begin position="285"/>
        <end position="296"/>
    </location>
</feature>
<dbReference type="InterPro" id="IPR052086">
    <property type="entry name" value="Mannan_Polymerase_Subunit"/>
</dbReference>
<evidence type="ECO:0000256" key="3">
    <source>
        <dbReference type="SAM" id="SignalP"/>
    </source>
</evidence>